<dbReference type="AlphaFoldDB" id="A0A3M7R3B9"/>
<gene>
    <name evidence="1" type="ORF">BpHYR1_053483</name>
</gene>
<sequence length="130" mass="15250">MKKIRKLSGRHFDTFFIKIKSQIVFIKIYATKTLVVTLLAVCSFEFDSSVEILNHDDASYISVTYIYHSIERPWRNLKFNLHEKILSAKRNQIYKNYTSSLKNLGSCNKLFELIINFINAKNYCGTITRN</sequence>
<evidence type="ECO:0000313" key="1">
    <source>
        <dbReference type="EMBL" id="RNA18073.1"/>
    </source>
</evidence>
<comment type="caution">
    <text evidence="1">The sequence shown here is derived from an EMBL/GenBank/DDBJ whole genome shotgun (WGS) entry which is preliminary data.</text>
</comment>
<keyword evidence="2" id="KW-1185">Reference proteome</keyword>
<reference evidence="1 2" key="1">
    <citation type="journal article" date="2018" name="Sci. Rep.">
        <title>Genomic signatures of local adaptation to the degree of environmental predictability in rotifers.</title>
        <authorList>
            <person name="Franch-Gras L."/>
            <person name="Hahn C."/>
            <person name="Garcia-Roger E.M."/>
            <person name="Carmona M.J."/>
            <person name="Serra M."/>
            <person name="Gomez A."/>
        </authorList>
    </citation>
    <scope>NUCLEOTIDE SEQUENCE [LARGE SCALE GENOMIC DNA]</scope>
    <source>
        <strain evidence="1">HYR1</strain>
    </source>
</reference>
<organism evidence="1 2">
    <name type="scientific">Brachionus plicatilis</name>
    <name type="common">Marine rotifer</name>
    <name type="synonym">Brachionus muelleri</name>
    <dbReference type="NCBI Taxonomy" id="10195"/>
    <lineage>
        <taxon>Eukaryota</taxon>
        <taxon>Metazoa</taxon>
        <taxon>Spiralia</taxon>
        <taxon>Gnathifera</taxon>
        <taxon>Rotifera</taxon>
        <taxon>Eurotatoria</taxon>
        <taxon>Monogononta</taxon>
        <taxon>Pseudotrocha</taxon>
        <taxon>Ploima</taxon>
        <taxon>Brachionidae</taxon>
        <taxon>Brachionus</taxon>
    </lineage>
</organism>
<dbReference type="Proteomes" id="UP000276133">
    <property type="component" value="Unassembled WGS sequence"/>
</dbReference>
<accession>A0A3M7R3B9</accession>
<proteinExistence type="predicted"/>
<dbReference type="EMBL" id="REGN01004310">
    <property type="protein sequence ID" value="RNA18073.1"/>
    <property type="molecule type" value="Genomic_DNA"/>
</dbReference>
<name>A0A3M7R3B9_BRAPC</name>
<evidence type="ECO:0000313" key="2">
    <source>
        <dbReference type="Proteomes" id="UP000276133"/>
    </source>
</evidence>
<protein>
    <submittedName>
        <fullName evidence="1">Uncharacterized protein</fullName>
    </submittedName>
</protein>